<evidence type="ECO:0000259" key="2">
    <source>
        <dbReference type="Pfam" id="PF20152"/>
    </source>
</evidence>
<feature type="transmembrane region" description="Helical" evidence="1">
    <location>
        <begin position="220"/>
        <end position="240"/>
    </location>
</feature>
<keyword evidence="1" id="KW-1133">Transmembrane helix</keyword>
<keyword evidence="4" id="KW-1185">Reference proteome</keyword>
<dbReference type="AlphaFoldDB" id="A0A0C9WQU7"/>
<dbReference type="HOGENOM" id="CLU_046025_2_0_1"/>
<evidence type="ECO:0000256" key="1">
    <source>
        <dbReference type="SAM" id="Phobius"/>
    </source>
</evidence>
<feature type="transmembrane region" description="Helical" evidence="1">
    <location>
        <begin position="177"/>
        <end position="199"/>
    </location>
</feature>
<dbReference type="OrthoDB" id="2562493at2759"/>
<dbReference type="Pfam" id="PF20152">
    <property type="entry name" value="DUF6534"/>
    <property type="match status" value="1"/>
</dbReference>
<dbReference type="PANTHER" id="PTHR40465">
    <property type="entry name" value="CHROMOSOME 1, WHOLE GENOME SHOTGUN SEQUENCE"/>
    <property type="match status" value="1"/>
</dbReference>
<reference evidence="4" key="2">
    <citation type="submission" date="2015-01" db="EMBL/GenBank/DDBJ databases">
        <title>Evolutionary Origins and Diversification of the Mycorrhizal Mutualists.</title>
        <authorList>
            <consortium name="DOE Joint Genome Institute"/>
            <consortium name="Mycorrhizal Genomics Consortium"/>
            <person name="Kohler A."/>
            <person name="Kuo A."/>
            <person name="Nagy L.G."/>
            <person name="Floudas D."/>
            <person name="Copeland A."/>
            <person name="Barry K.W."/>
            <person name="Cichocki N."/>
            <person name="Veneault-Fourrey C."/>
            <person name="LaButti K."/>
            <person name="Lindquist E.A."/>
            <person name="Lipzen A."/>
            <person name="Lundell T."/>
            <person name="Morin E."/>
            <person name="Murat C."/>
            <person name="Riley R."/>
            <person name="Ohm R."/>
            <person name="Sun H."/>
            <person name="Tunlid A."/>
            <person name="Henrissat B."/>
            <person name="Grigoriev I.V."/>
            <person name="Hibbett D.S."/>
            <person name="Martin F."/>
        </authorList>
    </citation>
    <scope>NUCLEOTIDE SEQUENCE [LARGE SCALE GENOMIC DNA]</scope>
    <source>
        <strain evidence="4">LaAM-08-1</strain>
    </source>
</reference>
<accession>A0A0C9WQU7</accession>
<dbReference type="Proteomes" id="UP000054477">
    <property type="component" value="Unassembled WGS sequence"/>
</dbReference>
<dbReference type="EMBL" id="KN838834">
    <property type="protein sequence ID" value="KIJ93605.1"/>
    <property type="molecule type" value="Genomic_DNA"/>
</dbReference>
<dbReference type="STRING" id="1095629.A0A0C9WQU7"/>
<feature type="domain" description="DUF6534" evidence="2">
    <location>
        <begin position="185"/>
        <end position="270"/>
    </location>
</feature>
<sequence length="330" mass="36957">MRIFEETLGPLLLGIFFNTFLYGVLTFQYASYYNTAFNDALWIRLIYLAWVYAVDDFNNPFALASTFLLNLSALEVDPFCILGPVWPYPAWVFVATVTACITQVFLAYRILRLKKSITLYATMLVLAAAAFVFGIIFGVKVCNVKTYAIVSHRLSLVFGADFLMTSLLETAGMSPLISVWLCLEVGVNVLITGVLLHSLSQSRTGFQRSDSIINRLMQTTVQTGLFSSVASILTLALYLADKNTEFYNLFGVPISRLYSNTLMHTLLCREALRGMVSLPGESTHITLTTNNIQLFVRKEIETDVHIDDSELTKASPNVEVWSSEHTTEEK</sequence>
<evidence type="ECO:0000313" key="4">
    <source>
        <dbReference type="Proteomes" id="UP000054477"/>
    </source>
</evidence>
<feature type="transmembrane region" description="Helical" evidence="1">
    <location>
        <begin position="118"/>
        <end position="139"/>
    </location>
</feature>
<keyword evidence="1" id="KW-0472">Membrane</keyword>
<protein>
    <recommendedName>
        <fullName evidence="2">DUF6534 domain-containing protein</fullName>
    </recommendedName>
</protein>
<name>A0A0C9WQU7_9AGAR</name>
<keyword evidence="1" id="KW-0812">Transmembrane</keyword>
<feature type="transmembrane region" description="Helical" evidence="1">
    <location>
        <begin position="12"/>
        <end position="30"/>
    </location>
</feature>
<dbReference type="PANTHER" id="PTHR40465:SF1">
    <property type="entry name" value="DUF6534 DOMAIN-CONTAINING PROTEIN"/>
    <property type="match status" value="1"/>
</dbReference>
<evidence type="ECO:0000313" key="3">
    <source>
        <dbReference type="EMBL" id="KIJ93605.1"/>
    </source>
</evidence>
<dbReference type="InterPro" id="IPR045339">
    <property type="entry name" value="DUF6534"/>
</dbReference>
<gene>
    <name evidence="3" type="ORF">K443DRAFT_644181</name>
</gene>
<feature type="transmembrane region" description="Helical" evidence="1">
    <location>
        <begin position="90"/>
        <end position="111"/>
    </location>
</feature>
<proteinExistence type="predicted"/>
<organism evidence="3 4">
    <name type="scientific">Laccaria amethystina LaAM-08-1</name>
    <dbReference type="NCBI Taxonomy" id="1095629"/>
    <lineage>
        <taxon>Eukaryota</taxon>
        <taxon>Fungi</taxon>
        <taxon>Dikarya</taxon>
        <taxon>Basidiomycota</taxon>
        <taxon>Agaricomycotina</taxon>
        <taxon>Agaricomycetes</taxon>
        <taxon>Agaricomycetidae</taxon>
        <taxon>Agaricales</taxon>
        <taxon>Agaricineae</taxon>
        <taxon>Hydnangiaceae</taxon>
        <taxon>Laccaria</taxon>
    </lineage>
</organism>
<reference evidence="3 4" key="1">
    <citation type="submission" date="2014-04" db="EMBL/GenBank/DDBJ databases">
        <authorList>
            <consortium name="DOE Joint Genome Institute"/>
            <person name="Kuo A."/>
            <person name="Kohler A."/>
            <person name="Nagy L.G."/>
            <person name="Floudas D."/>
            <person name="Copeland A."/>
            <person name="Barry K.W."/>
            <person name="Cichocki N."/>
            <person name="Veneault-Fourrey C."/>
            <person name="LaButti K."/>
            <person name="Lindquist E.A."/>
            <person name="Lipzen A."/>
            <person name="Lundell T."/>
            <person name="Morin E."/>
            <person name="Murat C."/>
            <person name="Sun H."/>
            <person name="Tunlid A."/>
            <person name="Henrissat B."/>
            <person name="Grigoriev I.V."/>
            <person name="Hibbett D.S."/>
            <person name="Martin F."/>
            <person name="Nordberg H.P."/>
            <person name="Cantor M.N."/>
            <person name="Hua S.X."/>
        </authorList>
    </citation>
    <scope>NUCLEOTIDE SEQUENCE [LARGE SCALE GENOMIC DNA]</scope>
    <source>
        <strain evidence="3 4">LaAM-08-1</strain>
    </source>
</reference>